<dbReference type="OrthoDB" id="9789994at2"/>
<dbReference type="InterPro" id="IPR003593">
    <property type="entry name" value="AAA+_ATPase"/>
</dbReference>
<dbReference type="GO" id="GO:0016887">
    <property type="term" value="F:ATP hydrolysis activity"/>
    <property type="evidence" value="ECO:0007669"/>
    <property type="project" value="InterPro"/>
</dbReference>
<dbReference type="Pfam" id="PF00005">
    <property type="entry name" value="ABC_tran"/>
    <property type="match status" value="1"/>
</dbReference>
<keyword evidence="2 4" id="KW-0067">ATP-binding</keyword>
<protein>
    <submittedName>
        <fullName evidence="4">Putative CONSERVED ATP-BINDING PROTEIN ABC TRANSPORTER</fullName>
    </submittedName>
</protein>
<evidence type="ECO:0000256" key="2">
    <source>
        <dbReference type="ARBA" id="ARBA00022840"/>
    </source>
</evidence>
<dbReference type="AlphaFoldDB" id="A0A346XXQ8"/>
<dbReference type="PANTHER" id="PTHR43158">
    <property type="entry name" value="SKFA PEPTIDE EXPORT ATP-BINDING PROTEIN SKFE"/>
    <property type="match status" value="1"/>
</dbReference>
<evidence type="ECO:0000259" key="3">
    <source>
        <dbReference type="PROSITE" id="PS50893"/>
    </source>
</evidence>
<dbReference type="EMBL" id="CP031165">
    <property type="protein sequence ID" value="AXV07005.1"/>
    <property type="molecule type" value="Genomic_DNA"/>
</dbReference>
<dbReference type="InterPro" id="IPR003439">
    <property type="entry name" value="ABC_transporter-like_ATP-bd"/>
</dbReference>
<dbReference type="GO" id="GO:0005524">
    <property type="term" value="F:ATP binding"/>
    <property type="evidence" value="ECO:0007669"/>
    <property type="project" value="UniProtKB-KW"/>
</dbReference>
<proteinExistence type="predicted"/>
<dbReference type="InterPro" id="IPR027417">
    <property type="entry name" value="P-loop_NTPase"/>
</dbReference>
<evidence type="ECO:0000313" key="5">
    <source>
        <dbReference type="Proteomes" id="UP000264006"/>
    </source>
</evidence>
<evidence type="ECO:0000313" key="4">
    <source>
        <dbReference type="EMBL" id="AXV07005.1"/>
    </source>
</evidence>
<dbReference type="Gene3D" id="3.40.50.300">
    <property type="entry name" value="P-loop containing nucleotide triphosphate hydrolases"/>
    <property type="match status" value="1"/>
</dbReference>
<feature type="domain" description="ABC transporter" evidence="3">
    <location>
        <begin position="5"/>
        <end position="245"/>
    </location>
</feature>
<dbReference type="SUPFAM" id="SSF52540">
    <property type="entry name" value="P-loop containing nucleoside triphosphate hydrolases"/>
    <property type="match status" value="1"/>
</dbReference>
<accession>A0A346XXQ8</accession>
<keyword evidence="1" id="KW-0547">Nucleotide-binding</keyword>
<organism evidence="4 5">
    <name type="scientific">Euzebya pacifica</name>
    <dbReference type="NCBI Taxonomy" id="1608957"/>
    <lineage>
        <taxon>Bacteria</taxon>
        <taxon>Bacillati</taxon>
        <taxon>Actinomycetota</taxon>
        <taxon>Nitriliruptoria</taxon>
        <taxon>Euzebyales</taxon>
    </lineage>
</organism>
<dbReference type="PROSITE" id="PS50893">
    <property type="entry name" value="ABC_TRANSPORTER_2"/>
    <property type="match status" value="1"/>
</dbReference>
<sequence length="262" mass="28441">MDTAIELQAVGMTRQRQVVLHDVDWRVEDGERWVLLGPNGAGKSSILKVAATYDHASTGTIRVLGETLGRTLVQDLRLRLGYTASSLERLMDQRMSVREAVASGFDAKLVRFGSTHDEERWAAVDASLARVGLAAIADRRLALLSEGERRRVQIARATLTGPELLLLDEPTAGLDIAGREQLLGLLEDIAADPAVRAVALVTHHVEEIPRGFTHVALVADGTIVEAGPIEEVLTSAALSRAFDHPLEVRHQDGRFAARGLQT</sequence>
<name>A0A346XXQ8_9ACTN</name>
<gene>
    <name evidence="4" type="ORF">DVS28_a2323</name>
</gene>
<evidence type="ECO:0000256" key="1">
    <source>
        <dbReference type="ARBA" id="ARBA00022741"/>
    </source>
</evidence>
<dbReference type="PANTHER" id="PTHR43158:SF2">
    <property type="entry name" value="SKFA PEPTIDE EXPORT ATP-BINDING PROTEIN SKFE"/>
    <property type="match status" value="1"/>
</dbReference>
<dbReference type="KEGG" id="euz:DVS28_a2323"/>
<reference evidence="4 5" key="1">
    <citation type="submission" date="2018-09" db="EMBL/GenBank/DDBJ databases">
        <title>Complete genome sequence of Euzebya sp. DY32-46 isolated from seawater of Pacific Ocean.</title>
        <authorList>
            <person name="Xu L."/>
            <person name="Wu Y.-H."/>
            <person name="Xu X.-W."/>
        </authorList>
    </citation>
    <scope>NUCLEOTIDE SEQUENCE [LARGE SCALE GENOMIC DNA]</scope>
    <source>
        <strain evidence="4 5">DY32-46</strain>
    </source>
</reference>
<keyword evidence="5" id="KW-1185">Reference proteome</keyword>
<dbReference type="Proteomes" id="UP000264006">
    <property type="component" value="Chromosome"/>
</dbReference>
<dbReference type="SMART" id="SM00382">
    <property type="entry name" value="AAA"/>
    <property type="match status" value="1"/>
</dbReference>
<dbReference type="RefSeq" id="WP_114591568.1">
    <property type="nucleotide sequence ID" value="NZ_CAXIBR010000108.1"/>
</dbReference>